<dbReference type="Gene3D" id="1.10.3100.10">
    <property type="entry name" value="Putative cytoplasmic protein"/>
    <property type="match status" value="1"/>
</dbReference>
<dbReference type="InterPro" id="IPR010982">
    <property type="entry name" value="Lambda_DNA-bd_dom_sf"/>
</dbReference>
<dbReference type="AlphaFoldDB" id="A0A8J6P166"/>
<proteinExistence type="predicted"/>
<comment type="caution">
    <text evidence="1">The sequence shown here is derived from an EMBL/GenBank/DDBJ whole genome shotgun (WGS) entry which is preliminary data.</text>
</comment>
<evidence type="ECO:0000313" key="2">
    <source>
        <dbReference type="Proteomes" id="UP000605201"/>
    </source>
</evidence>
<dbReference type="InterPro" id="IPR054687">
    <property type="entry name" value="Two-CW_dom"/>
</dbReference>
<sequence>MNREEFKNYRKMLGKTQLQMSQLLGTSIKAVHSYEQGWRTIPTHVERQMFFLISRIKENKKDLKPCWVIKKCPQEVKTLCPAWEFQSGTLCWFINGTICDGIVHNNWKEKMVKCRSCDVFTAIL</sequence>
<evidence type="ECO:0000313" key="1">
    <source>
        <dbReference type="EMBL" id="MBC8432408.1"/>
    </source>
</evidence>
<dbReference type="SUPFAM" id="SSF47413">
    <property type="entry name" value="lambda repressor-like DNA-binding domains"/>
    <property type="match status" value="1"/>
</dbReference>
<dbReference type="Proteomes" id="UP000605201">
    <property type="component" value="Unassembled WGS sequence"/>
</dbReference>
<dbReference type="NCBIfam" id="NF045718">
    <property type="entry name" value="two_CW_domain"/>
    <property type="match status" value="1"/>
</dbReference>
<dbReference type="CDD" id="cd00093">
    <property type="entry name" value="HTH_XRE"/>
    <property type="match status" value="1"/>
</dbReference>
<dbReference type="InterPro" id="IPR001387">
    <property type="entry name" value="Cro/C1-type_HTH"/>
</dbReference>
<protein>
    <submittedName>
        <fullName evidence="1">Helix-turn-helix transcriptional regulator</fullName>
    </submittedName>
</protein>
<gene>
    <name evidence="1" type="ORF">H8D96_10865</name>
</gene>
<accession>A0A8J6P166</accession>
<organism evidence="1 2">
    <name type="scientific">Candidatus Desulfatibia vada</name>
    <dbReference type="NCBI Taxonomy" id="2841696"/>
    <lineage>
        <taxon>Bacteria</taxon>
        <taxon>Pseudomonadati</taxon>
        <taxon>Thermodesulfobacteriota</taxon>
        <taxon>Desulfobacteria</taxon>
        <taxon>Desulfobacterales</taxon>
        <taxon>Desulfobacterales incertae sedis</taxon>
        <taxon>Candidatus Desulfatibia</taxon>
    </lineage>
</organism>
<reference evidence="1 2" key="1">
    <citation type="submission" date="2020-08" db="EMBL/GenBank/DDBJ databases">
        <title>Bridging the membrane lipid divide: bacteria of the FCB group superphylum have the potential to synthesize archaeal ether lipids.</title>
        <authorList>
            <person name="Villanueva L."/>
            <person name="Von Meijenfeldt F.A.B."/>
            <person name="Westbye A.B."/>
            <person name="Yadav S."/>
            <person name="Hopmans E.C."/>
            <person name="Dutilh B.E."/>
            <person name="Sinninghe Damste J.S."/>
        </authorList>
    </citation>
    <scope>NUCLEOTIDE SEQUENCE [LARGE SCALE GENOMIC DNA]</scope>
    <source>
        <strain evidence="1">NIOZ-UU17</strain>
    </source>
</reference>
<dbReference type="EMBL" id="JACNIG010000221">
    <property type="protein sequence ID" value="MBC8432408.1"/>
    <property type="molecule type" value="Genomic_DNA"/>
</dbReference>
<dbReference type="GO" id="GO:0003677">
    <property type="term" value="F:DNA binding"/>
    <property type="evidence" value="ECO:0007669"/>
    <property type="project" value="InterPro"/>
</dbReference>
<dbReference type="InterPro" id="IPR027910">
    <property type="entry name" value="YdiL_sf"/>
</dbReference>
<name>A0A8J6P166_9BACT</name>